<feature type="transmembrane region" description="Helical" evidence="1">
    <location>
        <begin position="63"/>
        <end position="81"/>
    </location>
</feature>
<dbReference type="RefSeq" id="WP_382272404.1">
    <property type="nucleotide sequence ID" value="NZ_JBHTBU010000002.1"/>
</dbReference>
<organism evidence="2 3">
    <name type="scientific">Herminiimonas glaciei</name>
    <dbReference type="NCBI Taxonomy" id="523788"/>
    <lineage>
        <taxon>Bacteria</taxon>
        <taxon>Pseudomonadati</taxon>
        <taxon>Pseudomonadota</taxon>
        <taxon>Betaproteobacteria</taxon>
        <taxon>Burkholderiales</taxon>
        <taxon>Oxalobacteraceae</taxon>
        <taxon>Herminiimonas</taxon>
    </lineage>
</organism>
<name>A0ABW2IDL6_9BURK</name>
<dbReference type="Proteomes" id="UP001596542">
    <property type="component" value="Unassembled WGS sequence"/>
</dbReference>
<keyword evidence="1" id="KW-1133">Transmembrane helix</keyword>
<evidence type="ECO:0000256" key="1">
    <source>
        <dbReference type="SAM" id="Phobius"/>
    </source>
</evidence>
<proteinExistence type="predicted"/>
<sequence length="145" mass="16158">MTNERPNAMSEHLSGMSQELPLAVRMQIEQSIRQAMTDAVNTISNRIEGGKAKDEKTSASAKSVRWFIIPGAIILALWLYVPSPFSLQHLREEKAKLTKDIAKLRQSGANADVITCDVNGEVRFCAKIDTNARGNWDGYQIIQNK</sequence>
<comment type="caution">
    <text evidence="2">The sequence shown here is derived from an EMBL/GenBank/DDBJ whole genome shotgun (WGS) entry which is preliminary data.</text>
</comment>
<reference evidence="3" key="1">
    <citation type="journal article" date="2019" name="Int. J. Syst. Evol. Microbiol.">
        <title>The Global Catalogue of Microorganisms (GCM) 10K type strain sequencing project: providing services to taxonomists for standard genome sequencing and annotation.</title>
        <authorList>
            <consortium name="The Broad Institute Genomics Platform"/>
            <consortium name="The Broad Institute Genome Sequencing Center for Infectious Disease"/>
            <person name="Wu L."/>
            <person name="Ma J."/>
        </authorList>
    </citation>
    <scope>NUCLEOTIDE SEQUENCE [LARGE SCALE GENOMIC DNA]</scope>
    <source>
        <strain evidence="3">KACC 12508</strain>
    </source>
</reference>
<protein>
    <submittedName>
        <fullName evidence="2">Uncharacterized protein</fullName>
    </submittedName>
</protein>
<accession>A0ABW2IDL6</accession>
<gene>
    <name evidence="2" type="ORF">ACFQPC_13300</name>
</gene>
<dbReference type="EMBL" id="JBHTBU010000002">
    <property type="protein sequence ID" value="MFC7289021.1"/>
    <property type="molecule type" value="Genomic_DNA"/>
</dbReference>
<evidence type="ECO:0000313" key="3">
    <source>
        <dbReference type="Proteomes" id="UP001596542"/>
    </source>
</evidence>
<evidence type="ECO:0000313" key="2">
    <source>
        <dbReference type="EMBL" id="MFC7289021.1"/>
    </source>
</evidence>
<keyword evidence="1" id="KW-0812">Transmembrane</keyword>
<keyword evidence="3" id="KW-1185">Reference proteome</keyword>
<keyword evidence="1" id="KW-0472">Membrane</keyword>